<comment type="caution">
    <text evidence="2">The sequence shown here is derived from an EMBL/GenBank/DDBJ whole genome shotgun (WGS) entry which is preliminary data.</text>
</comment>
<sequence length="126" mass="13434">MKAAISLGTFGLGVICVALSLIWGLIFPATNQWGPEKAAALSSLSDEVHKLMFQAVAAEENPRSYKGGDPAEVQAEYREKKAKLAEMQQELESIKDSPQTSASYLRWTGIALVVVGAVAVKVLGEG</sequence>
<dbReference type="EMBL" id="SJPS01000007">
    <property type="protein sequence ID" value="TWU22568.1"/>
    <property type="molecule type" value="Genomic_DNA"/>
</dbReference>
<keyword evidence="1" id="KW-1133">Transmembrane helix</keyword>
<dbReference type="Proteomes" id="UP000318437">
    <property type="component" value="Unassembled WGS sequence"/>
</dbReference>
<evidence type="ECO:0000313" key="2">
    <source>
        <dbReference type="EMBL" id="TWU22568.1"/>
    </source>
</evidence>
<dbReference type="AlphaFoldDB" id="A0A5C6CE79"/>
<name>A0A5C6CE79_9BACT</name>
<evidence type="ECO:0000256" key="1">
    <source>
        <dbReference type="SAM" id="Phobius"/>
    </source>
</evidence>
<proteinExistence type="predicted"/>
<protein>
    <submittedName>
        <fullName evidence="2">Uncharacterized protein</fullName>
    </submittedName>
</protein>
<organism evidence="2 3">
    <name type="scientific">Bythopirellula polymerisocia</name>
    <dbReference type="NCBI Taxonomy" id="2528003"/>
    <lineage>
        <taxon>Bacteria</taxon>
        <taxon>Pseudomonadati</taxon>
        <taxon>Planctomycetota</taxon>
        <taxon>Planctomycetia</taxon>
        <taxon>Pirellulales</taxon>
        <taxon>Lacipirellulaceae</taxon>
        <taxon>Bythopirellula</taxon>
    </lineage>
</organism>
<accession>A0A5C6CE79</accession>
<keyword evidence="1" id="KW-0472">Membrane</keyword>
<gene>
    <name evidence="2" type="ORF">Pla144_40280</name>
</gene>
<feature type="transmembrane region" description="Helical" evidence="1">
    <location>
        <begin position="104"/>
        <end position="124"/>
    </location>
</feature>
<feature type="transmembrane region" description="Helical" evidence="1">
    <location>
        <begin position="7"/>
        <end position="26"/>
    </location>
</feature>
<dbReference type="RefSeq" id="WP_146452341.1">
    <property type="nucleotide sequence ID" value="NZ_SJPS01000007.1"/>
</dbReference>
<evidence type="ECO:0000313" key="3">
    <source>
        <dbReference type="Proteomes" id="UP000318437"/>
    </source>
</evidence>
<keyword evidence="1" id="KW-0812">Transmembrane</keyword>
<reference evidence="2 3" key="1">
    <citation type="submission" date="2019-02" db="EMBL/GenBank/DDBJ databases">
        <title>Deep-cultivation of Planctomycetes and their phenomic and genomic characterization uncovers novel biology.</title>
        <authorList>
            <person name="Wiegand S."/>
            <person name="Jogler M."/>
            <person name="Boedeker C."/>
            <person name="Pinto D."/>
            <person name="Vollmers J."/>
            <person name="Rivas-Marin E."/>
            <person name="Kohn T."/>
            <person name="Peeters S.H."/>
            <person name="Heuer A."/>
            <person name="Rast P."/>
            <person name="Oberbeckmann S."/>
            <person name="Bunk B."/>
            <person name="Jeske O."/>
            <person name="Meyerdierks A."/>
            <person name="Storesund J.E."/>
            <person name="Kallscheuer N."/>
            <person name="Luecker S."/>
            <person name="Lage O.M."/>
            <person name="Pohl T."/>
            <person name="Merkel B.J."/>
            <person name="Hornburger P."/>
            <person name="Mueller R.-W."/>
            <person name="Bruemmer F."/>
            <person name="Labrenz M."/>
            <person name="Spormann A.M."/>
            <person name="Op Den Camp H."/>
            <person name="Overmann J."/>
            <person name="Amann R."/>
            <person name="Jetten M.S.M."/>
            <person name="Mascher T."/>
            <person name="Medema M.H."/>
            <person name="Devos D.P."/>
            <person name="Kaster A.-K."/>
            <person name="Ovreas L."/>
            <person name="Rohde M."/>
            <person name="Galperin M.Y."/>
            <person name="Jogler C."/>
        </authorList>
    </citation>
    <scope>NUCLEOTIDE SEQUENCE [LARGE SCALE GENOMIC DNA]</scope>
    <source>
        <strain evidence="2 3">Pla144</strain>
    </source>
</reference>
<keyword evidence="3" id="KW-1185">Reference proteome</keyword>
<dbReference type="OrthoDB" id="291824at2"/>